<dbReference type="AlphaFoldDB" id="A0AAV9GHP0"/>
<accession>A0AAV9GHP0</accession>
<comment type="caution">
    <text evidence="1">The sequence shown here is derived from an EMBL/GenBank/DDBJ whole genome shotgun (WGS) entry which is preliminary data.</text>
</comment>
<gene>
    <name evidence="1" type="ORF">QBC34DRAFT_427727</name>
</gene>
<evidence type="ECO:0000313" key="2">
    <source>
        <dbReference type="Proteomes" id="UP001321760"/>
    </source>
</evidence>
<evidence type="ECO:0000313" key="1">
    <source>
        <dbReference type="EMBL" id="KAK4446915.1"/>
    </source>
</evidence>
<protein>
    <submittedName>
        <fullName evidence="1">Uncharacterized protein</fullName>
    </submittedName>
</protein>
<reference evidence="1" key="2">
    <citation type="submission" date="2023-05" db="EMBL/GenBank/DDBJ databases">
        <authorList>
            <consortium name="Lawrence Berkeley National Laboratory"/>
            <person name="Steindorff A."/>
            <person name="Hensen N."/>
            <person name="Bonometti L."/>
            <person name="Westerberg I."/>
            <person name="Brannstrom I.O."/>
            <person name="Guillou S."/>
            <person name="Cros-Aarteil S."/>
            <person name="Calhoun S."/>
            <person name="Haridas S."/>
            <person name="Kuo A."/>
            <person name="Mondo S."/>
            <person name="Pangilinan J."/>
            <person name="Riley R."/>
            <person name="Labutti K."/>
            <person name="Andreopoulos B."/>
            <person name="Lipzen A."/>
            <person name="Chen C."/>
            <person name="Yanf M."/>
            <person name="Daum C."/>
            <person name="Ng V."/>
            <person name="Clum A."/>
            <person name="Ohm R."/>
            <person name="Martin F."/>
            <person name="Silar P."/>
            <person name="Natvig D."/>
            <person name="Lalanne C."/>
            <person name="Gautier V."/>
            <person name="Ament-Velasquez S.L."/>
            <person name="Kruys A."/>
            <person name="Hutchinson M.I."/>
            <person name="Powell A.J."/>
            <person name="Barry K."/>
            <person name="Miller A.N."/>
            <person name="Grigoriev I.V."/>
            <person name="Debuchy R."/>
            <person name="Gladieux P."/>
            <person name="Thoren M.H."/>
            <person name="Johannesson H."/>
        </authorList>
    </citation>
    <scope>NUCLEOTIDE SEQUENCE</scope>
    <source>
        <strain evidence="1">PSN243</strain>
    </source>
</reference>
<dbReference type="Proteomes" id="UP001321760">
    <property type="component" value="Unassembled WGS sequence"/>
</dbReference>
<dbReference type="EMBL" id="MU865953">
    <property type="protein sequence ID" value="KAK4446915.1"/>
    <property type="molecule type" value="Genomic_DNA"/>
</dbReference>
<keyword evidence="2" id="KW-1185">Reference proteome</keyword>
<reference evidence="1" key="1">
    <citation type="journal article" date="2023" name="Mol. Phylogenet. Evol.">
        <title>Genome-scale phylogeny and comparative genomics of the fungal order Sordariales.</title>
        <authorList>
            <person name="Hensen N."/>
            <person name="Bonometti L."/>
            <person name="Westerberg I."/>
            <person name="Brannstrom I.O."/>
            <person name="Guillou S."/>
            <person name="Cros-Aarteil S."/>
            <person name="Calhoun S."/>
            <person name="Haridas S."/>
            <person name="Kuo A."/>
            <person name="Mondo S."/>
            <person name="Pangilinan J."/>
            <person name="Riley R."/>
            <person name="LaButti K."/>
            <person name="Andreopoulos B."/>
            <person name="Lipzen A."/>
            <person name="Chen C."/>
            <person name="Yan M."/>
            <person name="Daum C."/>
            <person name="Ng V."/>
            <person name="Clum A."/>
            <person name="Steindorff A."/>
            <person name="Ohm R.A."/>
            <person name="Martin F."/>
            <person name="Silar P."/>
            <person name="Natvig D.O."/>
            <person name="Lalanne C."/>
            <person name="Gautier V."/>
            <person name="Ament-Velasquez S.L."/>
            <person name="Kruys A."/>
            <person name="Hutchinson M.I."/>
            <person name="Powell A.J."/>
            <person name="Barry K."/>
            <person name="Miller A.N."/>
            <person name="Grigoriev I.V."/>
            <person name="Debuchy R."/>
            <person name="Gladieux P."/>
            <person name="Hiltunen Thoren M."/>
            <person name="Johannesson H."/>
        </authorList>
    </citation>
    <scope>NUCLEOTIDE SEQUENCE</scope>
    <source>
        <strain evidence="1">PSN243</strain>
    </source>
</reference>
<proteinExistence type="predicted"/>
<organism evidence="1 2">
    <name type="scientific">Podospora aff. communis PSN243</name>
    <dbReference type="NCBI Taxonomy" id="3040156"/>
    <lineage>
        <taxon>Eukaryota</taxon>
        <taxon>Fungi</taxon>
        <taxon>Dikarya</taxon>
        <taxon>Ascomycota</taxon>
        <taxon>Pezizomycotina</taxon>
        <taxon>Sordariomycetes</taxon>
        <taxon>Sordariomycetidae</taxon>
        <taxon>Sordariales</taxon>
        <taxon>Podosporaceae</taxon>
        <taxon>Podospora</taxon>
    </lineage>
</organism>
<sequence length="488" mass="52631">MLRARQKGRSRSGEIQQQAFARTNRVCDAMAHSARSGAQELDAGHFAVRPYVVHSRKRGQRGASGDRRPEVFVSISMPTGFGACIELGRQQQKDCSQKMEEGISRIENASLAVIGAAGTNEPFRHSRRVTPVSAFLRKWAAGLDPFPKVRKGEIRAVSGTCLRVFPVRSPLAPTTFNSFLMLSCTRLIRPDLVRGTIRHMGAEHILYLTMHLAHQPMRCPSAEYQGWGSARAHIQRLVLCTNLKCIAIRLQYLAAAATTYLLRSTYTVRRLLLGGDTTSTTDRPTARDQGQGAAVPLGAGDVGALPSADVDLTRAVGSAPRDFAQGAIAAVGLPGRQVTPALQPRAVDLQILEVQDGTSPQPSDLSLVTIASDPASAVVQAVHWKGGRWSAADKSRPGCTSASTDRREKFARRPWKCRADSNTGLSLGRSALITGIIVQGTPCTTSSSRNPDHLIRPAPPGPIPDDPSLHAVGWLLKTLGVHLHRASE</sequence>
<name>A0AAV9GHP0_9PEZI</name>